<feature type="transmembrane region" description="Helical" evidence="1">
    <location>
        <begin position="45"/>
        <end position="67"/>
    </location>
</feature>
<feature type="non-terminal residue" evidence="2">
    <location>
        <position position="1"/>
    </location>
</feature>
<proteinExistence type="predicted"/>
<keyword evidence="1" id="KW-1133">Transmembrane helix</keyword>
<keyword evidence="2" id="KW-0675">Receptor</keyword>
<dbReference type="AlphaFoldDB" id="A0A1A8HIE6"/>
<evidence type="ECO:0000256" key="1">
    <source>
        <dbReference type="SAM" id="Phobius"/>
    </source>
</evidence>
<feature type="non-terminal residue" evidence="2">
    <location>
        <position position="69"/>
    </location>
</feature>
<gene>
    <name evidence="2" type="primary">KITA</name>
</gene>
<dbReference type="EMBL" id="HAEC01015784">
    <property type="protein sequence ID" value="SBQ84005.1"/>
    <property type="molecule type" value="Transcribed_RNA"/>
</dbReference>
<organism evidence="2">
    <name type="scientific">Nothobranchius korthausae</name>
    <dbReference type="NCBI Taxonomy" id="1143690"/>
    <lineage>
        <taxon>Eukaryota</taxon>
        <taxon>Metazoa</taxon>
        <taxon>Chordata</taxon>
        <taxon>Craniata</taxon>
        <taxon>Vertebrata</taxon>
        <taxon>Euteleostomi</taxon>
        <taxon>Actinopterygii</taxon>
        <taxon>Neopterygii</taxon>
        <taxon>Teleostei</taxon>
        <taxon>Neoteleostei</taxon>
        <taxon>Acanthomorphata</taxon>
        <taxon>Ovalentaria</taxon>
        <taxon>Atherinomorphae</taxon>
        <taxon>Cyprinodontiformes</taxon>
        <taxon>Nothobranchiidae</taxon>
        <taxon>Nothobranchius</taxon>
    </lineage>
</organism>
<name>A0A1A8HIE6_9TELE</name>
<accession>A0A1A8HIE6</accession>
<reference evidence="2" key="1">
    <citation type="submission" date="2016-05" db="EMBL/GenBank/DDBJ databases">
        <authorList>
            <person name="Lavstsen T."/>
            <person name="Jespersen J.S."/>
        </authorList>
    </citation>
    <scope>NUCLEOTIDE SEQUENCE</scope>
    <source>
        <tissue evidence="2">Brain</tissue>
    </source>
</reference>
<keyword evidence="1" id="KW-0812">Transmembrane</keyword>
<reference evidence="2" key="2">
    <citation type="submission" date="2016-06" db="EMBL/GenBank/DDBJ databases">
        <title>The genome of a short-lived fish provides insights into sex chromosome evolution and the genetic control of aging.</title>
        <authorList>
            <person name="Reichwald K."/>
            <person name="Felder M."/>
            <person name="Petzold A."/>
            <person name="Koch P."/>
            <person name="Groth M."/>
            <person name="Platzer M."/>
        </authorList>
    </citation>
    <scope>NUCLEOTIDE SEQUENCE</scope>
    <source>
        <tissue evidence="2">Brain</tissue>
    </source>
</reference>
<evidence type="ECO:0000313" key="2">
    <source>
        <dbReference type="EMBL" id="SBQ84005.1"/>
    </source>
</evidence>
<protein>
    <submittedName>
        <fullName evidence="2">Kit receptor a</fullName>
    </submittedName>
</protein>
<keyword evidence="1" id="KW-0472">Membrane</keyword>
<sequence length="69" mass="7981">LPEDDWLLSLLSLLLPTDRWEDMSDQCSLALSKELLRHQEGGGTFIVALTQKYTITLLLVCIFFMFLMF</sequence>